<feature type="domain" description="G-protein coupled receptors family 1 profile" evidence="11">
    <location>
        <begin position="1"/>
        <end position="225"/>
    </location>
</feature>
<proteinExistence type="inferred from homology"/>
<organism evidence="12 13">
    <name type="scientific">Aromia moschata</name>
    <dbReference type="NCBI Taxonomy" id="1265417"/>
    <lineage>
        <taxon>Eukaryota</taxon>
        <taxon>Metazoa</taxon>
        <taxon>Ecdysozoa</taxon>
        <taxon>Arthropoda</taxon>
        <taxon>Hexapoda</taxon>
        <taxon>Insecta</taxon>
        <taxon>Pterygota</taxon>
        <taxon>Neoptera</taxon>
        <taxon>Endopterygota</taxon>
        <taxon>Coleoptera</taxon>
        <taxon>Polyphaga</taxon>
        <taxon>Cucujiformia</taxon>
        <taxon>Chrysomeloidea</taxon>
        <taxon>Cerambycidae</taxon>
        <taxon>Cerambycinae</taxon>
        <taxon>Callichromatini</taxon>
        <taxon>Aromia</taxon>
    </lineage>
</organism>
<dbReference type="Pfam" id="PF00001">
    <property type="entry name" value="7tm_1"/>
    <property type="match status" value="1"/>
</dbReference>
<evidence type="ECO:0000313" key="13">
    <source>
        <dbReference type="Proteomes" id="UP001162162"/>
    </source>
</evidence>
<keyword evidence="8" id="KW-0807">Transducer</keyword>
<dbReference type="InterPro" id="IPR017452">
    <property type="entry name" value="GPCR_Rhodpsn_7TM"/>
</dbReference>
<evidence type="ECO:0000256" key="9">
    <source>
        <dbReference type="SAM" id="MobiDB-lite"/>
    </source>
</evidence>
<feature type="transmembrane region" description="Helical" evidence="10">
    <location>
        <begin position="165"/>
        <end position="187"/>
    </location>
</feature>
<dbReference type="SUPFAM" id="SSF81321">
    <property type="entry name" value="Family A G protein-coupled receptor-like"/>
    <property type="match status" value="1"/>
</dbReference>
<keyword evidence="13" id="KW-1185">Reference proteome</keyword>
<feature type="compositionally biased region" description="Polar residues" evidence="9">
    <location>
        <begin position="256"/>
        <end position="279"/>
    </location>
</feature>
<feature type="transmembrane region" description="Helical" evidence="10">
    <location>
        <begin position="207"/>
        <end position="228"/>
    </location>
</feature>
<dbReference type="InterPro" id="IPR000276">
    <property type="entry name" value="GPCR_Rhodpsn"/>
</dbReference>
<feature type="transmembrane region" description="Helical" evidence="10">
    <location>
        <begin position="7"/>
        <end position="29"/>
    </location>
</feature>
<evidence type="ECO:0000256" key="1">
    <source>
        <dbReference type="ARBA" id="ARBA00004141"/>
    </source>
</evidence>
<reference evidence="12" key="1">
    <citation type="journal article" date="2023" name="Insect Mol. Biol.">
        <title>Genome sequencing provides insights into the evolution of gene families encoding plant cell wall-degrading enzymes in longhorned beetles.</title>
        <authorList>
            <person name="Shin N.R."/>
            <person name="Okamura Y."/>
            <person name="Kirsch R."/>
            <person name="Pauchet Y."/>
        </authorList>
    </citation>
    <scope>NUCLEOTIDE SEQUENCE</scope>
    <source>
        <strain evidence="12">AMC_N1</strain>
    </source>
</reference>
<dbReference type="PANTHER" id="PTHR45695:SF37">
    <property type="entry name" value="FREE FATTY ACID RECEPTOR 4-LIKE"/>
    <property type="match status" value="1"/>
</dbReference>
<accession>A0AAV8XVM3</accession>
<evidence type="ECO:0000256" key="5">
    <source>
        <dbReference type="ARBA" id="ARBA00023040"/>
    </source>
</evidence>
<dbReference type="PROSITE" id="PS50262">
    <property type="entry name" value="G_PROTEIN_RECEP_F1_2"/>
    <property type="match status" value="1"/>
</dbReference>
<protein>
    <recommendedName>
        <fullName evidence="11">G-protein coupled receptors family 1 profile domain-containing protein</fullName>
    </recommendedName>
</protein>
<dbReference type="AlphaFoldDB" id="A0AAV8XVM3"/>
<name>A0AAV8XVM3_9CUCU</name>
<keyword evidence="6 10" id="KW-0472">Membrane</keyword>
<feature type="transmembrane region" description="Helical" evidence="10">
    <location>
        <begin position="49"/>
        <end position="74"/>
    </location>
</feature>
<evidence type="ECO:0000256" key="8">
    <source>
        <dbReference type="ARBA" id="ARBA00023224"/>
    </source>
</evidence>
<evidence type="ECO:0000256" key="4">
    <source>
        <dbReference type="ARBA" id="ARBA00022989"/>
    </source>
</evidence>
<evidence type="ECO:0000259" key="11">
    <source>
        <dbReference type="PROSITE" id="PS50262"/>
    </source>
</evidence>
<dbReference type="EMBL" id="JAPWTK010000307">
    <property type="protein sequence ID" value="KAJ8942961.1"/>
    <property type="molecule type" value="Genomic_DNA"/>
</dbReference>
<evidence type="ECO:0000256" key="6">
    <source>
        <dbReference type="ARBA" id="ARBA00023136"/>
    </source>
</evidence>
<dbReference type="PANTHER" id="PTHR45695">
    <property type="entry name" value="LEUCOKININ RECEPTOR-RELATED"/>
    <property type="match status" value="1"/>
</dbReference>
<keyword evidence="3 10" id="KW-0812">Transmembrane</keyword>
<comment type="caution">
    <text evidence="12">The sequence shown here is derived from an EMBL/GenBank/DDBJ whole genome shotgun (WGS) entry which is preliminary data.</text>
</comment>
<dbReference type="PRINTS" id="PR00237">
    <property type="entry name" value="GPCRRHODOPSN"/>
</dbReference>
<comment type="subcellular location">
    <subcellularLocation>
        <location evidence="1">Membrane</location>
        <topology evidence="1">Multi-pass membrane protein</topology>
    </subcellularLocation>
</comment>
<keyword evidence="5" id="KW-0297">G-protein coupled receptor</keyword>
<comment type="similarity">
    <text evidence="2">Belongs to the G-protein coupled receptor 1 family.</text>
</comment>
<evidence type="ECO:0000256" key="3">
    <source>
        <dbReference type="ARBA" id="ARBA00022692"/>
    </source>
</evidence>
<evidence type="ECO:0000256" key="7">
    <source>
        <dbReference type="ARBA" id="ARBA00023170"/>
    </source>
</evidence>
<sequence>MTPNQAILSSLIIWLSTAIIFIPVVLWFRQIKSENNLLVCTLIFPMSNTIHFSLCFIVPVVLLACLLPMGLLVYHYQKIFQKILSTKNAWATSCVMISAVEIKGCNRAQARRQSELSLSDIFVPWPRKFSAQFATSPNGTNAGRHGSLSHHEEIRLNKHIKVVRVLFLNVIVVLVMWLPMTVIMILIYIDGRRANEDKNYFLRSHHFIAALSVALLNTVVNPLLYGVLSDSFRTCLLRMWCCRRNSDPNAMPEPATPSSGRINGSAKTPKKQSIANSLSERSENQNETV</sequence>
<evidence type="ECO:0000313" key="12">
    <source>
        <dbReference type="EMBL" id="KAJ8942961.1"/>
    </source>
</evidence>
<feature type="region of interest" description="Disordered" evidence="9">
    <location>
        <begin position="248"/>
        <end position="289"/>
    </location>
</feature>
<dbReference type="GO" id="GO:0004930">
    <property type="term" value="F:G protein-coupled receptor activity"/>
    <property type="evidence" value="ECO:0007669"/>
    <property type="project" value="UniProtKB-KW"/>
</dbReference>
<dbReference type="Gene3D" id="1.20.1070.10">
    <property type="entry name" value="Rhodopsin 7-helix transmembrane proteins"/>
    <property type="match status" value="1"/>
</dbReference>
<feature type="compositionally biased region" description="Basic and acidic residues" evidence="9">
    <location>
        <begin position="280"/>
        <end position="289"/>
    </location>
</feature>
<gene>
    <name evidence="12" type="ORF">NQ318_016736</name>
</gene>
<evidence type="ECO:0000256" key="2">
    <source>
        <dbReference type="ARBA" id="ARBA00010663"/>
    </source>
</evidence>
<dbReference type="GO" id="GO:0005886">
    <property type="term" value="C:plasma membrane"/>
    <property type="evidence" value="ECO:0007669"/>
    <property type="project" value="TreeGrafter"/>
</dbReference>
<evidence type="ECO:0000256" key="10">
    <source>
        <dbReference type="SAM" id="Phobius"/>
    </source>
</evidence>
<dbReference type="CDD" id="cd00637">
    <property type="entry name" value="7tm_classA_rhodopsin-like"/>
    <property type="match status" value="1"/>
</dbReference>
<keyword evidence="7" id="KW-0675">Receptor</keyword>
<keyword evidence="4 10" id="KW-1133">Transmembrane helix</keyword>
<dbReference type="Proteomes" id="UP001162162">
    <property type="component" value="Unassembled WGS sequence"/>
</dbReference>